<proteinExistence type="predicted"/>
<dbReference type="InterPro" id="IPR036374">
    <property type="entry name" value="OxRdtase_Mopterin-bd_sf"/>
</dbReference>
<name>A0ABP8DKY1_9ACTN</name>
<feature type="transmembrane region" description="Helical" evidence="1">
    <location>
        <begin position="205"/>
        <end position="223"/>
    </location>
</feature>
<dbReference type="PANTHER" id="PTHR43032">
    <property type="entry name" value="PROTEIN-METHIONINE-SULFOXIDE REDUCTASE"/>
    <property type="match status" value="1"/>
</dbReference>
<comment type="caution">
    <text evidence="3">The sequence shown here is derived from an EMBL/GenBank/DDBJ whole genome shotgun (WGS) entry which is preliminary data.</text>
</comment>
<feature type="transmembrane region" description="Helical" evidence="1">
    <location>
        <begin position="171"/>
        <end position="193"/>
    </location>
</feature>
<dbReference type="PANTHER" id="PTHR43032:SF2">
    <property type="entry name" value="BLL0505 PROTEIN"/>
    <property type="match status" value="1"/>
</dbReference>
<dbReference type="Gene3D" id="3.90.420.10">
    <property type="entry name" value="Oxidoreductase, molybdopterin-binding domain"/>
    <property type="match status" value="1"/>
</dbReference>
<evidence type="ECO:0000313" key="4">
    <source>
        <dbReference type="Proteomes" id="UP001500620"/>
    </source>
</evidence>
<dbReference type="SUPFAM" id="SSF56524">
    <property type="entry name" value="Oxidoreductase molybdopterin-binding domain"/>
    <property type="match status" value="1"/>
</dbReference>
<protein>
    <submittedName>
        <fullName evidence="3">Molybdopterin-dependent oxidoreductase</fullName>
    </submittedName>
</protein>
<dbReference type="InterPro" id="IPR000572">
    <property type="entry name" value="OxRdtase_Mopterin-bd_dom"/>
</dbReference>
<evidence type="ECO:0000256" key="1">
    <source>
        <dbReference type="SAM" id="Phobius"/>
    </source>
</evidence>
<gene>
    <name evidence="3" type="ORF">GCM10022255_079910</name>
</gene>
<feature type="domain" description="Oxidoreductase molybdopterin-binding" evidence="2">
    <location>
        <begin position="299"/>
        <end position="432"/>
    </location>
</feature>
<dbReference type="EMBL" id="BAABAT010000032">
    <property type="protein sequence ID" value="GAA4258601.1"/>
    <property type="molecule type" value="Genomic_DNA"/>
</dbReference>
<dbReference type="Proteomes" id="UP001500620">
    <property type="component" value="Unassembled WGS sequence"/>
</dbReference>
<dbReference type="InterPro" id="IPR008335">
    <property type="entry name" value="Mopterin_OxRdtase_euk"/>
</dbReference>
<sequence>MVRPPELLTRLPRPARALGAAGRRLTGRLRSTRLTARLETWLGAAGRRFTSPLRSTPLTARLETRLGAAARRFTSPLRSTRLTARLGMWLGIAFAVCFVTGVLSHLIQHPPGWFHWPSRPVQLYRVTQGLHVASGLAAVPLLTAKIWSVFPKLFAWPPVHGLGHALERAAVGLLSAAAVFELVTGVLNIAYWYSAMPFGFLGAHYWTAYLLAGAVLLHLAAKLPVLRAGRPPDPHGDRGRRRVLLMAGAAAATVTVATVGQTLSPLRRFSLLAPRLPGVGPQGLPVNKTAAAARVARAGDSYRLVVSGPAGRHALGLADLLAMPQATVELPIACVEGWSATGTWSGVRLADLLRLVGAEDADRPVRVESLQPDGPYRESVVEPGPARDPLTLLALRLGGEPLHLDHGFPCRLIAPNRPGVLQTKWVAAITVLPR</sequence>
<feature type="transmembrane region" description="Helical" evidence="1">
    <location>
        <begin position="86"/>
        <end position="108"/>
    </location>
</feature>
<dbReference type="PRINTS" id="PR00407">
    <property type="entry name" value="EUMOPTERIN"/>
</dbReference>
<keyword evidence="4" id="KW-1185">Reference proteome</keyword>
<evidence type="ECO:0000313" key="3">
    <source>
        <dbReference type="EMBL" id="GAA4258601.1"/>
    </source>
</evidence>
<keyword evidence="1" id="KW-0812">Transmembrane</keyword>
<reference evidence="4" key="1">
    <citation type="journal article" date="2019" name="Int. J. Syst. Evol. Microbiol.">
        <title>The Global Catalogue of Microorganisms (GCM) 10K type strain sequencing project: providing services to taxonomists for standard genome sequencing and annotation.</title>
        <authorList>
            <consortium name="The Broad Institute Genomics Platform"/>
            <consortium name="The Broad Institute Genome Sequencing Center for Infectious Disease"/>
            <person name="Wu L."/>
            <person name="Ma J."/>
        </authorList>
    </citation>
    <scope>NUCLEOTIDE SEQUENCE [LARGE SCALE GENOMIC DNA]</scope>
    <source>
        <strain evidence="4">JCM 17441</strain>
    </source>
</reference>
<dbReference type="CDD" id="cd00321">
    <property type="entry name" value="SO_family_Moco"/>
    <property type="match status" value="1"/>
</dbReference>
<dbReference type="RefSeq" id="WP_345135549.1">
    <property type="nucleotide sequence ID" value="NZ_BAABAT010000032.1"/>
</dbReference>
<feature type="transmembrane region" description="Helical" evidence="1">
    <location>
        <begin position="243"/>
        <end position="263"/>
    </location>
</feature>
<keyword evidence="1" id="KW-1133">Transmembrane helix</keyword>
<keyword evidence="1" id="KW-0472">Membrane</keyword>
<accession>A0ABP8DKY1</accession>
<dbReference type="Pfam" id="PF00174">
    <property type="entry name" value="Oxidored_molyb"/>
    <property type="match status" value="1"/>
</dbReference>
<feature type="transmembrane region" description="Helical" evidence="1">
    <location>
        <begin position="128"/>
        <end position="150"/>
    </location>
</feature>
<evidence type="ECO:0000259" key="2">
    <source>
        <dbReference type="Pfam" id="PF00174"/>
    </source>
</evidence>
<organism evidence="3 4">
    <name type="scientific">Dactylosporangium darangshiense</name>
    <dbReference type="NCBI Taxonomy" id="579108"/>
    <lineage>
        <taxon>Bacteria</taxon>
        <taxon>Bacillati</taxon>
        <taxon>Actinomycetota</taxon>
        <taxon>Actinomycetes</taxon>
        <taxon>Micromonosporales</taxon>
        <taxon>Micromonosporaceae</taxon>
        <taxon>Dactylosporangium</taxon>
    </lineage>
</organism>